<reference evidence="4" key="1">
    <citation type="submission" date="2021-07" db="EMBL/GenBank/DDBJ databases">
        <authorList>
            <person name="Catto M.A."/>
            <person name="Jacobson A."/>
            <person name="Kennedy G."/>
            <person name="Labadie P."/>
            <person name="Hunt B.G."/>
            <person name="Srinivasan R."/>
        </authorList>
    </citation>
    <scope>NUCLEOTIDE SEQUENCE</scope>
    <source>
        <strain evidence="4">PL_HMW_Pooled</strain>
        <tissue evidence="4">Head</tissue>
    </source>
</reference>
<evidence type="ECO:0000256" key="1">
    <source>
        <dbReference type="PROSITE-ProRule" id="PRU00047"/>
    </source>
</evidence>
<feature type="compositionally biased region" description="Basic and acidic residues" evidence="2">
    <location>
        <begin position="292"/>
        <end position="447"/>
    </location>
</feature>
<dbReference type="EMBL" id="JAHWGI010000434">
    <property type="protein sequence ID" value="KAK3915404.1"/>
    <property type="molecule type" value="Genomic_DNA"/>
</dbReference>
<feature type="compositionally biased region" description="Basic and acidic residues" evidence="2">
    <location>
        <begin position="235"/>
        <end position="284"/>
    </location>
</feature>
<dbReference type="InterPro" id="IPR001878">
    <property type="entry name" value="Znf_CCHC"/>
</dbReference>
<evidence type="ECO:0000313" key="4">
    <source>
        <dbReference type="EMBL" id="KAK3915404.1"/>
    </source>
</evidence>
<reference evidence="4" key="2">
    <citation type="journal article" date="2023" name="BMC Genomics">
        <title>Pest status, molecular evolution, and epigenetic factors derived from the genome assembly of Frankliniella fusca, a thysanopteran phytovirus vector.</title>
        <authorList>
            <person name="Catto M.A."/>
            <person name="Labadie P.E."/>
            <person name="Jacobson A.L."/>
            <person name="Kennedy G.G."/>
            <person name="Srinivasan R."/>
            <person name="Hunt B.G."/>
        </authorList>
    </citation>
    <scope>NUCLEOTIDE SEQUENCE</scope>
    <source>
        <strain evidence="4">PL_HMW_Pooled</strain>
    </source>
</reference>
<gene>
    <name evidence="4" type="ORF">KUF71_024675</name>
</gene>
<dbReference type="GO" id="GO:0003676">
    <property type="term" value="F:nucleic acid binding"/>
    <property type="evidence" value="ECO:0007669"/>
    <property type="project" value="InterPro"/>
</dbReference>
<dbReference type="SUPFAM" id="SSF57756">
    <property type="entry name" value="Retrovirus zinc finger-like domains"/>
    <property type="match status" value="1"/>
</dbReference>
<protein>
    <submittedName>
        <fullName evidence="4">Embryonic protein DC-8</fullName>
    </submittedName>
</protein>
<evidence type="ECO:0000259" key="3">
    <source>
        <dbReference type="PROSITE" id="PS50158"/>
    </source>
</evidence>
<dbReference type="PANTHER" id="PTHR33223:SF6">
    <property type="entry name" value="CCHC-TYPE DOMAIN-CONTAINING PROTEIN"/>
    <property type="match status" value="1"/>
</dbReference>
<proteinExistence type="predicted"/>
<keyword evidence="1" id="KW-0862">Zinc</keyword>
<sequence>MANDRDGFNGYGDDRRDDEGGIRVDKGAMSFGAALALIPQFSGEKGVKVKDFTKAVTSAGKLANCNDEQLAEVARLKLTGLANEFLDASMHLDAAPWSEIKRELEERFHVKTSPEEWSAKLRTCQQEPAETVKEFETRIRLWGYRSLKLKQGDIEGNKIRQGMLDDEMLSVFKKGLRVEIGRQMAGLNPSTLSTAVELAENIESYENVTKTTVVAAVKRVDAPVPAPRTRNYNDYARERSQSRGRDNSRGRYERGPSRGRDERREYSDREWSRGRDGDRRDWSRGRNSATRDWSRGRDRDSRDYSRDRGRDSRDYSRGRERDSRDYSRGRDRDYRDYSRGRDRRGRDWSRGRDQGSRGRDGSRGKDYGGDNYNRRDGSKNRERSQSGKREDNNKRSSTPGRRDARSGSRGERRCFECDSPNHIKRDCPVSMQKERSENTRGESYSRQ</sequence>
<dbReference type="PROSITE" id="PS50158">
    <property type="entry name" value="ZF_CCHC"/>
    <property type="match status" value="1"/>
</dbReference>
<dbReference type="Pfam" id="PF00098">
    <property type="entry name" value="zf-CCHC"/>
    <property type="match status" value="1"/>
</dbReference>
<dbReference type="InterPro" id="IPR036875">
    <property type="entry name" value="Znf_CCHC_sf"/>
</dbReference>
<dbReference type="GO" id="GO:0008270">
    <property type="term" value="F:zinc ion binding"/>
    <property type="evidence" value="ECO:0007669"/>
    <property type="project" value="UniProtKB-KW"/>
</dbReference>
<feature type="domain" description="CCHC-type" evidence="3">
    <location>
        <begin position="412"/>
        <end position="428"/>
    </location>
</feature>
<keyword evidence="5" id="KW-1185">Reference proteome</keyword>
<dbReference type="AlphaFoldDB" id="A0AAE1H5Y4"/>
<keyword evidence="1" id="KW-0479">Metal-binding</keyword>
<organism evidence="4 5">
    <name type="scientific">Frankliniella fusca</name>
    <dbReference type="NCBI Taxonomy" id="407009"/>
    <lineage>
        <taxon>Eukaryota</taxon>
        <taxon>Metazoa</taxon>
        <taxon>Ecdysozoa</taxon>
        <taxon>Arthropoda</taxon>
        <taxon>Hexapoda</taxon>
        <taxon>Insecta</taxon>
        <taxon>Pterygota</taxon>
        <taxon>Neoptera</taxon>
        <taxon>Paraneoptera</taxon>
        <taxon>Thysanoptera</taxon>
        <taxon>Terebrantia</taxon>
        <taxon>Thripoidea</taxon>
        <taxon>Thripidae</taxon>
        <taxon>Frankliniella</taxon>
    </lineage>
</organism>
<dbReference type="PANTHER" id="PTHR33223">
    <property type="entry name" value="CCHC-TYPE DOMAIN-CONTAINING PROTEIN"/>
    <property type="match status" value="1"/>
</dbReference>
<comment type="caution">
    <text evidence="4">The sequence shown here is derived from an EMBL/GenBank/DDBJ whole genome shotgun (WGS) entry which is preliminary data.</text>
</comment>
<accession>A0AAE1H5Y4</accession>
<dbReference type="Proteomes" id="UP001219518">
    <property type="component" value="Unassembled WGS sequence"/>
</dbReference>
<feature type="region of interest" description="Disordered" evidence="2">
    <location>
        <begin position="225"/>
        <end position="447"/>
    </location>
</feature>
<evidence type="ECO:0000313" key="5">
    <source>
        <dbReference type="Proteomes" id="UP001219518"/>
    </source>
</evidence>
<keyword evidence="1" id="KW-0863">Zinc-finger</keyword>
<name>A0AAE1H5Y4_9NEOP</name>
<evidence type="ECO:0000256" key="2">
    <source>
        <dbReference type="SAM" id="MobiDB-lite"/>
    </source>
</evidence>